<dbReference type="Pfam" id="PF02771">
    <property type="entry name" value="Acyl-CoA_dh_N"/>
    <property type="match status" value="1"/>
</dbReference>
<sequence>MDFQPDPQMLQFRNEVRTWIRENLPEHIRRRAWRDYHVDREGIREWMKILHAKGWSAPHWPKEYGGPGWTPIQNFIFHEELRAAGAPVLDRGGLELVGPVIYTYGNEEQKARFLPPILSGDIWWGQGFSEPGAGSDLVSLKTRADYDPATDEYVVNGTKIWTSDAQHADMMFTLVRTDQDAKPQRGISFLMIDLKAPGVERRPIYTIDEGLTVNQFFFDDVRVPANNLIGEAGRGWSYAKFLLTNERTMSAEVPHSERDLIQLERIARTVTKNGRAVIEDPLFQAKLSRLSIDLTALKWAVMRVLYAAHGDTRLDSVASVLKLRGAELRQRTAELAAEALGDHGLAVVHDPDNHDHVKNDGLAPDIIEDGYGITHKCMYRRTTTIYGGSNEIQRNIIAKAILGL</sequence>
<dbReference type="InterPro" id="IPR009075">
    <property type="entry name" value="AcylCo_DH/oxidase_C"/>
</dbReference>
<dbReference type="InterPro" id="IPR036250">
    <property type="entry name" value="AcylCo_DH-like_C"/>
</dbReference>
<dbReference type="Pfam" id="PF00441">
    <property type="entry name" value="Acyl-CoA_dh_1"/>
    <property type="match status" value="1"/>
</dbReference>
<evidence type="ECO:0000313" key="11">
    <source>
        <dbReference type="Proteomes" id="UP001222770"/>
    </source>
</evidence>
<dbReference type="InterPro" id="IPR009100">
    <property type="entry name" value="AcylCoA_DH/oxidase_NM_dom_sf"/>
</dbReference>
<feature type="domain" description="Acyl-CoA oxidase/dehydrogenase middle" evidence="8">
    <location>
        <begin position="127"/>
        <end position="220"/>
    </location>
</feature>
<keyword evidence="4 6" id="KW-0274">FAD</keyword>
<dbReference type="InterPro" id="IPR013786">
    <property type="entry name" value="AcylCoA_DH/ox_N"/>
</dbReference>
<evidence type="ECO:0000259" key="9">
    <source>
        <dbReference type="Pfam" id="PF02771"/>
    </source>
</evidence>
<dbReference type="PANTHER" id="PTHR43292:SF3">
    <property type="entry name" value="ACYL-COA DEHYDROGENASE FADE29"/>
    <property type="match status" value="1"/>
</dbReference>
<dbReference type="InterPro" id="IPR052161">
    <property type="entry name" value="Mycobact_Acyl-CoA_DH"/>
</dbReference>
<comment type="similarity">
    <text evidence="2 6">Belongs to the acyl-CoA dehydrogenase family.</text>
</comment>
<keyword evidence="5 6" id="KW-0560">Oxidoreductase</keyword>
<evidence type="ECO:0000259" key="7">
    <source>
        <dbReference type="Pfam" id="PF00441"/>
    </source>
</evidence>
<evidence type="ECO:0000256" key="2">
    <source>
        <dbReference type="ARBA" id="ARBA00009347"/>
    </source>
</evidence>
<dbReference type="RefSeq" id="WP_277279368.1">
    <property type="nucleotide sequence ID" value="NZ_JAROCY010000015.1"/>
</dbReference>
<dbReference type="Proteomes" id="UP001222770">
    <property type="component" value="Unassembled WGS sequence"/>
</dbReference>
<dbReference type="PANTHER" id="PTHR43292">
    <property type="entry name" value="ACYL-COA DEHYDROGENASE"/>
    <property type="match status" value="1"/>
</dbReference>
<dbReference type="Gene3D" id="2.40.110.10">
    <property type="entry name" value="Butyryl-CoA Dehydrogenase, subunit A, domain 2"/>
    <property type="match status" value="1"/>
</dbReference>
<protein>
    <submittedName>
        <fullName evidence="10">Acyl-CoA dehydrogenase family protein</fullName>
    </submittedName>
</protein>
<evidence type="ECO:0000259" key="8">
    <source>
        <dbReference type="Pfam" id="PF02770"/>
    </source>
</evidence>
<keyword evidence="3 6" id="KW-0285">Flavoprotein</keyword>
<dbReference type="InterPro" id="IPR006091">
    <property type="entry name" value="Acyl-CoA_Oxase/DH_mid-dom"/>
</dbReference>
<dbReference type="Gene3D" id="1.10.540.10">
    <property type="entry name" value="Acyl-CoA dehydrogenase/oxidase, N-terminal domain"/>
    <property type="match status" value="1"/>
</dbReference>
<comment type="caution">
    <text evidence="10">The sequence shown here is derived from an EMBL/GenBank/DDBJ whole genome shotgun (WGS) entry which is preliminary data.</text>
</comment>
<dbReference type="SUPFAM" id="SSF56645">
    <property type="entry name" value="Acyl-CoA dehydrogenase NM domain-like"/>
    <property type="match status" value="1"/>
</dbReference>
<evidence type="ECO:0000256" key="5">
    <source>
        <dbReference type="ARBA" id="ARBA00023002"/>
    </source>
</evidence>
<dbReference type="Pfam" id="PF02770">
    <property type="entry name" value="Acyl-CoA_dh_M"/>
    <property type="match status" value="1"/>
</dbReference>
<name>A0ABT6CMX7_9SPHN</name>
<dbReference type="EMBL" id="JAROCY010000015">
    <property type="protein sequence ID" value="MDF8334593.1"/>
    <property type="molecule type" value="Genomic_DNA"/>
</dbReference>
<evidence type="ECO:0000313" key="10">
    <source>
        <dbReference type="EMBL" id="MDF8334593.1"/>
    </source>
</evidence>
<dbReference type="InterPro" id="IPR046373">
    <property type="entry name" value="Acyl-CoA_Oxase/DH_mid-dom_sf"/>
</dbReference>
<gene>
    <name evidence="10" type="ORF">POM99_15400</name>
</gene>
<dbReference type="Gene3D" id="1.20.140.10">
    <property type="entry name" value="Butyryl-CoA Dehydrogenase, subunit A, domain 3"/>
    <property type="match status" value="1"/>
</dbReference>
<feature type="domain" description="Acyl-CoA dehydrogenase/oxidase N-terminal" evidence="9">
    <location>
        <begin position="10"/>
        <end position="121"/>
    </location>
</feature>
<dbReference type="SUPFAM" id="SSF47203">
    <property type="entry name" value="Acyl-CoA dehydrogenase C-terminal domain-like"/>
    <property type="match status" value="1"/>
</dbReference>
<keyword evidence="11" id="KW-1185">Reference proteome</keyword>
<evidence type="ECO:0000256" key="4">
    <source>
        <dbReference type="ARBA" id="ARBA00022827"/>
    </source>
</evidence>
<accession>A0ABT6CMX7</accession>
<evidence type="ECO:0000256" key="1">
    <source>
        <dbReference type="ARBA" id="ARBA00001974"/>
    </source>
</evidence>
<comment type="cofactor">
    <cofactor evidence="1 6">
        <name>FAD</name>
        <dbReference type="ChEBI" id="CHEBI:57692"/>
    </cofactor>
</comment>
<evidence type="ECO:0000256" key="6">
    <source>
        <dbReference type="RuleBase" id="RU362125"/>
    </source>
</evidence>
<evidence type="ECO:0000256" key="3">
    <source>
        <dbReference type="ARBA" id="ARBA00022630"/>
    </source>
</evidence>
<dbReference type="InterPro" id="IPR037069">
    <property type="entry name" value="AcylCoA_DH/ox_N_sf"/>
</dbReference>
<organism evidence="10 11">
    <name type="scientific">Novosphingobium cyanobacteriorum</name>
    <dbReference type="NCBI Taxonomy" id="3024215"/>
    <lineage>
        <taxon>Bacteria</taxon>
        <taxon>Pseudomonadati</taxon>
        <taxon>Pseudomonadota</taxon>
        <taxon>Alphaproteobacteria</taxon>
        <taxon>Sphingomonadales</taxon>
        <taxon>Sphingomonadaceae</taxon>
        <taxon>Novosphingobium</taxon>
    </lineage>
</organism>
<feature type="domain" description="Acyl-CoA dehydrogenase/oxidase C-terminal" evidence="7">
    <location>
        <begin position="233"/>
        <end position="402"/>
    </location>
</feature>
<proteinExistence type="inferred from homology"/>
<reference evidence="10 11" key="1">
    <citation type="submission" date="2023-03" db="EMBL/GenBank/DDBJ databases">
        <title>Novosphingobium cyanobacteriorum sp. nov., isolated from a eutrophic reservoir during the Microcystis bloom period.</title>
        <authorList>
            <person name="Kang M."/>
            <person name="Le V."/>
            <person name="Ko S.-R."/>
            <person name="Lee S.-A."/>
            <person name="Ahn C.-Y."/>
        </authorList>
    </citation>
    <scope>NUCLEOTIDE SEQUENCE [LARGE SCALE GENOMIC DNA]</scope>
    <source>
        <strain evidence="10 11">HBC54</strain>
    </source>
</reference>